<comment type="cofactor">
    <cofactor evidence="1">
        <name>FAD</name>
        <dbReference type="ChEBI" id="CHEBI:57692"/>
    </cofactor>
</comment>
<dbReference type="SUPFAM" id="SSF51905">
    <property type="entry name" value="FAD/NAD(P)-binding domain"/>
    <property type="match status" value="1"/>
</dbReference>
<accession>A0A1U9K8K0</accession>
<dbReference type="EMBL" id="CP019699">
    <property type="protein sequence ID" value="AQS56397.1"/>
    <property type="molecule type" value="Genomic_DNA"/>
</dbReference>
<evidence type="ECO:0000313" key="7">
    <source>
        <dbReference type="Proteomes" id="UP000188603"/>
    </source>
</evidence>
<organism evidence="6 7">
    <name type="scientific">Novibacillus thermophilus</name>
    <dbReference type="NCBI Taxonomy" id="1471761"/>
    <lineage>
        <taxon>Bacteria</taxon>
        <taxon>Bacillati</taxon>
        <taxon>Bacillota</taxon>
        <taxon>Bacilli</taxon>
        <taxon>Bacillales</taxon>
        <taxon>Thermoactinomycetaceae</taxon>
        <taxon>Novibacillus</taxon>
    </lineage>
</organism>
<name>A0A1U9K8K0_9BACL</name>
<dbReference type="KEGG" id="ntr:B0W44_12140"/>
<evidence type="ECO:0000256" key="1">
    <source>
        <dbReference type="ARBA" id="ARBA00001974"/>
    </source>
</evidence>
<dbReference type="OrthoDB" id="9806179at2"/>
<dbReference type="InterPro" id="IPR050097">
    <property type="entry name" value="Ferredoxin-NADP_redctase_2"/>
</dbReference>
<dbReference type="PANTHER" id="PTHR48105">
    <property type="entry name" value="THIOREDOXIN REDUCTASE 1-RELATED-RELATED"/>
    <property type="match status" value="1"/>
</dbReference>
<dbReference type="InterPro" id="IPR036188">
    <property type="entry name" value="FAD/NAD-bd_sf"/>
</dbReference>
<reference evidence="6 7" key="1">
    <citation type="journal article" date="2015" name="Int. J. Syst. Evol. Microbiol.">
        <title>Novibacillus thermophilus gen. nov., sp. nov., a Gram-staining-negative and moderately thermophilic member of the family Thermoactinomycetaceae.</title>
        <authorList>
            <person name="Yang G."/>
            <person name="Chen J."/>
            <person name="Zhou S."/>
        </authorList>
    </citation>
    <scope>NUCLEOTIDE SEQUENCE [LARGE SCALE GENOMIC DNA]</scope>
    <source>
        <strain evidence="6 7">SG-1</strain>
    </source>
</reference>
<dbReference type="AlphaFoldDB" id="A0A1U9K8K0"/>
<dbReference type="RefSeq" id="WP_077720261.1">
    <property type="nucleotide sequence ID" value="NZ_CP019699.1"/>
</dbReference>
<evidence type="ECO:0000313" key="6">
    <source>
        <dbReference type="EMBL" id="AQS56397.1"/>
    </source>
</evidence>
<dbReference type="PRINTS" id="PR00469">
    <property type="entry name" value="PNDRDTASEII"/>
</dbReference>
<gene>
    <name evidence="6" type="ORF">B0W44_12140</name>
</gene>
<evidence type="ECO:0000256" key="4">
    <source>
        <dbReference type="ARBA" id="ARBA00023002"/>
    </source>
</evidence>
<dbReference type="STRING" id="1471761.B0W44_12140"/>
<sequence length="306" mass="33828">MEVFDCTILGAGPAGLSAGLILGRSRRNVALFDDGTNRNRVTQESHGFLTRDGIKPAEFKNIAIEELSKYPSVHFFRETVTQVTKQASDALFKITTSEGRQSLAEKIILATGIREIFPQVPEISQYYGKSLFSCPYCDGWELRDQPLILIAEHEGAAFHLGKLIHNWSEDLLVATNGHEISQPIKDDLERKGIVVNTEPIQKLYGENGYLEKVAFASGLEIKRSGGFIELSFYRPNQFAEHLGIEIQENGQIVTDDFGRTSQKNIYAAGEFAQFAPSSLIISAAEGHKAGVAVNADMTDERFSLLT</sequence>
<feature type="domain" description="FAD/NAD(P)-binding" evidence="5">
    <location>
        <begin position="5"/>
        <end position="285"/>
    </location>
</feature>
<proteinExistence type="predicted"/>
<evidence type="ECO:0000259" key="5">
    <source>
        <dbReference type="Pfam" id="PF07992"/>
    </source>
</evidence>
<keyword evidence="7" id="KW-1185">Reference proteome</keyword>
<dbReference type="Proteomes" id="UP000188603">
    <property type="component" value="Chromosome"/>
</dbReference>
<keyword evidence="3" id="KW-0285">Flavoprotein</keyword>
<protein>
    <submittedName>
        <fullName evidence="6">Thioredoxin reductase</fullName>
    </submittedName>
</protein>
<evidence type="ECO:0000256" key="2">
    <source>
        <dbReference type="ARBA" id="ARBA00011738"/>
    </source>
</evidence>
<dbReference type="PRINTS" id="PR00368">
    <property type="entry name" value="FADPNR"/>
</dbReference>
<dbReference type="Gene3D" id="3.50.50.60">
    <property type="entry name" value="FAD/NAD(P)-binding domain"/>
    <property type="match status" value="2"/>
</dbReference>
<dbReference type="GO" id="GO:0016491">
    <property type="term" value="F:oxidoreductase activity"/>
    <property type="evidence" value="ECO:0007669"/>
    <property type="project" value="UniProtKB-KW"/>
</dbReference>
<evidence type="ECO:0000256" key="3">
    <source>
        <dbReference type="ARBA" id="ARBA00022630"/>
    </source>
</evidence>
<dbReference type="InterPro" id="IPR023753">
    <property type="entry name" value="FAD/NAD-binding_dom"/>
</dbReference>
<keyword evidence="4" id="KW-0560">Oxidoreductase</keyword>
<comment type="subunit">
    <text evidence="2">Homodimer.</text>
</comment>
<dbReference type="Pfam" id="PF07992">
    <property type="entry name" value="Pyr_redox_2"/>
    <property type="match status" value="1"/>
</dbReference>